<evidence type="ECO:0000313" key="2">
    <source>
        <dbReference type="Proteomes" id="UP000601435"/>
    </source>
</evidence>
<dbReference type="Proteomes" id="UP000601435">
    <property type="component" value="Unassembled WGS sequence"/>
</dbReference>
<comment type="caution">
    <text evidence="1">The sequence shown here is derived from an EMBL/GenBank/DDBJ whole genome shotgun (WGS) entry which is preliminary data.</text>
</comment>
<gene>
    <name evidence="1" type="ORF">SNEC2469_LOCUS34620</name>
</gene>
<dbReference type="EMBL" id="CAJNJA010096308">
    <property type="protein sequence ID" value="CAE7942337.1"/>
    <property type="molecule type" value="Genomic_DNA"/>
</dbReference>
<keyword evidence="2" id="KW-1185">Reference proteome</keyword>
<reference evidence="1" key="1">
    <citation type="submission" date="2021-02" db="EMBL/GenBank/DDBJ databases">
        <authorList>
            <person name="Dougan E. K."/>
            <person name="Rhodes N."/>
            <person name="Thang M."/>
            <person name="Chan C."/>
        </authorList>
    </citation>
    <scope>NUCLEOTIDE SEQUENCE</scope>
</reference>
<protein>
    <submittedName>
        <fullName evidence="1">Uncharacterized protein</fullName>
    </submittedName>
</protein>
<dbReference type="AlphaFoldDB" id="A0A813CIQ9"/>
<accession>A0A813CIQ9</accession>
<evidence type="ECO:0000313" key="1">
    <source>
        <dbReference type="EMBL" id="CAE7942337.1"/>
    </source>
</evidence>
<name>A0A813CIQ9_9DINO</name>
<dbReference type="OrthoDB" id="410185at2759"/>
<proteinExistence type="predicted"/>
<organism evidence="1 2">
    <name type="scientific">Symbiodinium necroappetens</name>
    <dbReference type="NCBI Taxonomy" id="1628268"/>
    <lineage>
        <taxon>Eukaryota</taxon>
        <taxon>Sar</taxon>
        <taxon>Alveolata</taxon>
        <taxon>Dinophyceae</taxon>
        <taxon>Suessiales</taxon>
        <taxon>Symbiodiniaceae</taxon>
        <taxon>Symbiodinium</taxon>
    </lineage>
</organism>
<sequence>MSALQLMRRLGLSETQTEEAWAVLQKEKLETVDALRHIWSHTSDGRWQALSLDSNVKDELMFGAKLQGGTLTRIWLWRVKA</sequence>